<name>A0A7I7KTC9_9MYCO</name>
<proteinExistence type="predicted"/>
<dbReference type="Proteomes" id="UP000465866">
    <property type="component" value="Chromosome"/>
</dbReference>
<protein>
    <submittedName>
        <fullName evidence="1">Uncharacterized protein</fullName>
    </submittedName>
</protein>
<keyword evidence="2" id="KW-1185">Reference proteome</keyword>
<accession>A0A7I7KTC9</accession>
<organism evidence="1 2">
    <name type="scientific">Mycobacterium cookii</name>
    <dbReference type="NCBI Taxonomy" id="1775"/>
    <lineage>
        <taxon>Bacteria</taxon>
        <taxon>Bacillati</taxon>
        <taxon>Actinomycetota</taxon>
        <taxon>Actinomycetes</taxon>
        <taxon>Mycobacteriales</taxon>
        <taxon>Mycobacteriaceae</taxon>
        <taxon>Mycobacterium</taxon>
    </lineage>
</organism>
<dbReference type="EMBL" id="AP022569">
    <property type="protein sequence ID" value="BBX45077.1"/>
    <property type="molecule type" value="Genomic_DNA"/>
</dbReference>
<reference evidence="1 2" key="1">
    <citation type="journal article" date="2019" name="Emerg. Microbes Infect.">
        <title>Comprehensive subspecies identification of 175 nontuberculous mycobacteria species based on 7547 genomic profiles.</title>
        <authorList>
            <person name="Matsumoto Y."/>
            <person name="Kinjo T."/>
            <person name="Motooka D."/>
            <person name="Nabeya D."/>
            <person name="Jung N."/>
            <person name="Uechi K."/>
            <person name="Horii T."/>
            <person name="Iida T."/>
            <person name="Fujita J."/>
            <person name="Nakamura S."/>
        </authorList>
    </citation>
    <scope>NUCLEOTIDE SEQUENCE [LARGE SCALE GENOMIC DNA]</scope>
    <source>
        <strain evidence="1 2">JCM 12404</strain>
    </source>
</reference>
<sequence length="125" mass="13611">MAQTPTKVGPVTRRVRPQPCRWCGRDVADSGMGRRRQYCRQSCRQRAYEQRASINGVKGVAVPADAVVLSADEAADLSDRVYQVRCAAEDVAIALEEGAGPPELRELCAALMRAAQAADGWRRPA</sequence>
<evidence type="ECO:0000313" key="1">
    <source>
        <dbReference type="EMBL" id="BBX45077.1"/>
    </source>
</evidence>
<gene>
    <name evidence="1" type="ORF">MCOO_10920</name>
</gene>
<dbReference type="KEGG" id="mcoo:MCOO_10920"/>
<evidence type="ECO:0000313" key="2">
    <source>
        <dbReference type="Proteomes" id="UP000465866"/>
    </source>
</evidence>
<dbReference type="AlphaFoldDB" id="A0A7I7KTC9"/>